<keyword evidence="3" id="KW-1003">Cell membrane</keyword>
<dbReference type="GO" id="GO:0051301">
    <property type="term" value="P:cell division"/>
    <property type="evidence" value="ECO:0007669"/>
    <property type="project" value="UniProtKB-KW"/>
</dbReference>
<evidence type="ECO:0000256" key="9">
    <source>
        <dbReference type="ARBA" id="ARBA00022984"/>
    </source>
</evidence>
<reference evidence="24 25" key="1">
    <citation type="submission" date="2018-07" db="EMBL/GenBank/DDBJ databases">
        <title>High-quality-draft genome sequence of Gaiella occulta.</title>
        <authorList>
            <person name="Severino R."/>
            <person name="Froufe H.J.C."/>
            <person name="Rainey F.A."/>
            <person name="Barroso C."/>
            <person name="Albuquerque L."/>
            <person name="Lobo-Da-Cunha A."/>
            <person name="Da Costa M.S."/>
            <person name="Egas C."/>
        </authorList>
    </citation>
    <scope>NUCLEOTIDE SEQUENCE [LARGE SCALE GENOMIC DNA]</scope>
    <source>
        <strain evidence="24 25">F2-233</strain>
    </source>
</reference>
<evidence type="ECO:0000256" key="12">
    <source>
        <dbReference type="ARBA" id="ARBA00023306"/>
    </source>
</evidence>
<dbReference type="EC" id="2.4.99.28" evidence="19"/>
<evidence type="ECO:0000256" key="8">
    <source>
        <dbReference type="ARBA" id="ARBA00022960"/>
    </source>
</evidence>
<evidence type="ECO:0000256" key="16">
    <source>
        <dbReference type="ARBA" id="ARBA00038053"/>
    </source>
</evidence>
<feature type="transmembrane region" description="Helical" evidence="23">
    <location>
        <begin position="185"/>
        <end position="202"/>
    </location>
</feature>
<evidence type="ECO:0000256" key="10">
    <source>
        <dbReference type="ARBA" id="ARBA00022989"/>
    </source>
</evidence>
<dbReference type="EMBL" id="QQZY01000002">
    <property type="protein sequence ID" value="RDI74996.1"/>
    <property type="molecule type" value="Genomic_DNA"/>
</dbReference>
<keyword evidence="9" id="KW-0573">Peptidoglycan synthesis</keyword>
<dbReference type="GO" id="GO:0008360">
    <property type="term" value="P:regulation of cell shape"/>
    <property type="evidence" value="ECO:0007669"/>
    <property type="project" value="UniProtKB-KW"/>
</dbReference>
<feature type="transmembrane region" description="Helical" evidence="23">
    <location>
        <begin position="75"/>
        <end position="96"/>
    </location>
</feature>
<feature type="compositionally biased region" description="Basic and acidic residues" evidence="22">
    <location>
        <begin position="368"/>
        <end position="378"/>
    </location>
</feature>
<evidence type="ECO:0000256" key="11">
    <source>
        <dbReference type="ARBA" id="ARBA00023136"/>
    </source>
</evidence>
<name>A0A7M2YY39_9ACTN</name>
<evidence type="ECO:0000256" key="3">
    <source>
        <dbReference type="ARBA" id="ARBA00022475"/>
    </source>
</evidence>
<keyword evidence="13" id="KW-0961">Cell wall biogenesis/degradation</keyword>
<comment type="subcellular location">
    <subcellularLocation>
        <location evidence="1">Cell membrane</location>
        <topology evidence="1">Multi-pass membrane protein</topology>
    </subcellularLocation>
</comment>
<evidence type="ECO:0000256" key="22">
    <source>
        <dbReference type="SAM" id="MobiDB-lite"/>
    </source>
</evidence>
<evidence type="ECO:0000256" key="15">
    <source>
        <dbReference type="ARBA" id="ARBA00033270"/>
    </source>
</evidence>
<feature type="transmembrane region" description="Helical" evidence="23">
    <location>
        <begin position="140"/>
        <end position="157"/>
    </location>
</feature>
<evidence type="ECO:0000256" key="4">
    <source>
        <dbReference type="ARBA" id="ARBA00022618"/>
    </source>
</evidence>
<comment type="caution">
    <text evidence="24">The sequence shown here is derived from an EMBL/GenBank/DDBJ whole genome shotgun (WGS) entry which is preliminary data.</text>
</comment>
<evidence type="ECO:0000256" key="21">
    <source>
        <dbReference type="ARBA" id="ARBA00049966"/>
    </source>
</evidence>
<keyword evidence="12" id="KW-0131">Cell cycle</keyword>
<evidence type="ECO:0000256" key="20">
    <source>
        <dbReference type="ARBA" id="ARBA00049902"/>
    </source>
</evidence>
<comment type="pathway">
    <text evidence="2">Cell wall biogenesis; peptidoglycan biosynthesis.</text>
</comment>
<dbReference type="Proteomes" id="UP000254134">
    <property type="component" value="Unassembled WGS sequence"/>
</dbReference>
<evidence type="ECO:0000256" key="6">
    <source>
        <dbReference type="ARBA" id="ARBA00022679"/>
    </source>
</evidence>
<dbReference type="Pfam" id="PF01098">
    <property type="entry name" value="FTSW_RODA_SPOVE"/>
    <property type="match status" value="1"/>
</dbReference>
<feature type="transmembrane region" description="Helical" evidence="23">
    <location>
        <begin position="102"/>
        <end position="128"/>
    </location>
</feature>
<dbReference type="GO" id="GO:0071555">
    <property type="term" value="P:cell wall organization"/>
    <property type="evidence" value="ECO:0007669"/>
    <property type="project" value="UniProtKB-KW"/>
</dbReference>
<evidence type="ECO:0000256" key="1">
    <source>
        <dbReference type="ARBA" id="ARBA00004651"/>
    </source>
</evidence>
<evidence type="ECO:0000313" key="24">
    <source>
        <dbReference type="EMBL" id="RDI74996.1"/>
    </source>
</evidence>
<dbReference type="PANTHER" id="PTHR30474:SF2">
    <property type="entry name" value="PEPTIDOGLYCAN GLYCOSYLTRANSFERASE FTSW-RELATED"/>
    <property type="match status" value="1"/>
</dbReference>
<evidence type="ECO:0000256" key="17">
    <source>
        <dbReference type="ARBA" id="ARBA00041185"/>
    </source>
</evidence>
<evidence type="ECO:0000256" key="13">
    <source>
        <dbReference type="ARBA" id="ARBA00023316"/>
    </source>
</evidence>
<dbReference type="GO" id="GO:0009252">
    <property type="term" value="P:peptidoglycan biosynthetic process"/>
    <property type="evidence" value="ECO:0007669"/>
    <property type="project" value="UniProtKB-KW"/>
</dbReference>
<evidence type="ECO:0000256" key="18">
    <source>
        <dbReference type="ARBA" id="ARBA00041418"/>
    </source>
</evidence>
<dbReference type="GO" id="GO:0015648">
    <property type="term" value="F:lipid-linked peptidoglycan transporter activity"/>
    <property type="evidence" value="ECO:0007669"/>
    <property type="project" value="TreeGrafter"/>
</dbReference>
<dbReference type="GO" id="GO:0005886">
    <property type="term" value="C:plasma membrane"/>
    <property type="evidence" value="ECO:0007669"/>
    <property type="project" value="UniProtKB-SubCell"/>
</dbReference>
<dbReference type="InterPro" id="IPR013437">
    <property type="entry name" value="FtsW"/>
</dbReference>
<evidence type="ECO:0000256" key="19">
    <source>
        <dbReference type="ARBA" id="ARBA00044770"/>
    </source>
</evidence>
<keyword evidence="8" id="KW-0133">Cell shape</keyword>
<dbReference type="AlphaFoldDB" id="A0A7M2YY39"/>
<sequence>MRGKGQLEQRLLVLVTLGLVAFGLVMVFSATSASAALGAGDPMTFLVKQGAYALVGLVALTLASRLDYHRLRSLAPMLLVGALGLCIAVLAVAPPVNGARRWFLLGPISVQPSEVAKIAVLVWVSATLARRPTPRTMGELMKPLGIVVGLFSLLILLEPDLGTTIALGLMVAGVLLVSGVRLRLFALAGTLALALGGAAIYMEPYRRARFLSFLDPWQDPQGAGFQTVQAMIGMGSGGITGQGLGQGISKIFYLPEAHTDMIFAVVGEEIGLIGSTLVIGAFAVFAWAGFRIALQCRDPFGKRLAAGATTLVCGQAAVNLAAVMGIAPLTGIPLPFVSYGGSSLIMLLAAVGVLLNIAVNDRVVATRSSDRGRRDSRTRPARARSGGSAARARRERDVRRQSRPRRVAAGS</sequence>
<comment type="catalytic activity">
    <reaction evidence="20">
        <text>[GlcNAc-(1-&gt;4)-Mur2Ac(oyl-L-Ala-gamma-D-Glu-L-Lys-D-Ala-D-Ala)](n)-di-trans,octa-cis-undecaprenyl diphosphate + beta-D-GlcNAc-(1-&gt;4)-Mur2Ac(oyl-L-Ala-gamma-D-Glu-L-Lys-D-Ala-D-Ala)-di-trans,octa-cis-undecaprenyl diphosphate = [GlcNAc-(1-&gt;4)-Mur2Ac(oyl-L-Ala-gamma-D-Glu-L-Lys-D-Ala-D-Ala)](n+1)-di-trans,octa-cis-undecaprenyl diphosphate + di-trans,octa-cis-undecaprenyl diphosphate + H(+)</text>
        <dbReference type="Rhea" id="RHEA:23708"/>
        <dbReference type="Rhea" id="RHEA-COMP:9602"/>
        <dbReference type="Rhea" id="RHEA-COMP:9603"/>
        <dbReference type="ChEBI" id="CHEBI:15378"/>
        <dbReference type="ChEBI" id="CHEBI:58405"/>
        <dbReference type="ChEBI" id="CHEBI:60033"/>
        <dbReference type="ChEBI" id="CHEBI:78435"/>
        <dbReference type="EC" id="2.4.99.28"/>
    </reaction>
</comment>
<reference evidence="25" key="2">
    <citation type="journal article" date="2019" name="MicrobiologyOpen">
        <title>High-quality draft genome sequence of Gaiella occulta isolated from a 150 meter deep mineral water borehole and comparison with the genome sequences of other deep-branching lineages of the phylum Actinobacteria.</title>
        <authorList>
            <person name="Severino R."/>
            <person name="Froufe H.J.C."/>
            <person name="Barroso C."/>
            <person name="Albuquerque L."/>
            <person name="Lobo-da-Cunha A."/>
            <person name="da Costa M.S."/>
            <person name="Egas C."/>
        </authorList>
    </citation>
    <scope>NUCLEOTIDE SEQUENCE [LARGE SCALE GENOMIC DNA]</scope>
    <source>
        <strain evidence="25">F2-233</strain>
    </source>
</reference>
<dbReference type="NCBIfam" id="TIGR02614">
    <property type="entry name" value="ftsW"/>
    <property type="match status" value="1"/>
</dbReference>
<keyword evidence="25" id="KW-1185">Reference proteome</keyword>
<keyword evidence="11 23" id="KW-0472">Membrane</keyword>
<organism evidence="24 25">
    <name type="scientific">Gaiella occulta</name>
    <dbReference type="NCBI Taxonomy" id="1002870"/>
    <lineage>
        <taxon>Bacteria</taxon>
        <taxon>Bacillati</taxon>
        <taxon>Actinomycetota</taxon>
        <taxon>Thermoleophilia</taxon>
        <taxon>Gaiellales</taxon>
        <taxon>Gaiellaceae</taxon>
        <taxon>Gaiella</taxon>
    </lineage>
</organism>
<keyword evidence="7 23" id="KW-0812">Transmembrane</keyword>
<keyword evidence="6" id="KW-0808">Transferase</keyword>
<feature type="transmembrane region" description="Helical" evidence="23">
    <location>
        <begin position="339"/>
        <end position="359"/>
    </location>
</feature>
<keyword evidence="4 24" id="KW-0132">Cell division</keyword>
<accession>A0A7M2YY39</accession>
<dbReference type="PROSITE" id="PS00428">
    <property type="entry name" value="FTSW_RODA_SPOVE"/>
    <property type="match status" value="1"/>
</dbReference>
<evidence type="ECO:0000313" key="25">
    <source>
        <dbReference type="Proteomes" id="UP000254134"/>
    </source>
</evidence>
<feature type="region of interest" description="Disordered" evidence="22">
    <location>
        <begin position="368"/>
        <end position="411"/>
    </location>
</feature>
<feature type="transmembrane region" description="Helical" evidence="23">
    <location>
        <begin position="270"/>
        <end position="292"/>
    </location>
</feature>
<feature type="transmembrane region" description="Helical" evidence="23">
    <location>
        <begin position="304"/>
        <end position="327"/>
    </location>
</feature>
<feature type="transmembrane region" description="Helical" evidence="23">
    <location>
        <begin position="163"/>
        <end position="180"/>
    </location>
</feature>
<evidence type="ECO:0000256" key="2">
    <source>
        <dbReference type="ARBA" id="ARBA00004752"/>
    </source>
</evidence>
<proteinExistence type="inferred from homology"/>
<comment type="function">
    <text evidence="21">Peptidoglycan polymerase that is essential for cell division.</text>
</comment>
<comment type="similarity">
    <text evidence="16">Belongs to the SEDS family. FtsW subfamily.</text>
</comment>
<evidence type="ECO:0000256" key="14">
    <source>
        <dbReference type="ARBA" id="ARBA00032370"/>
    </source>
</evidence>
<dbReference type="GO" id="GO:0032153">
    <property type="term" value="C:cell division site"/>
    <property type="evidence" value="ECO:0007669"/>
    <property type="project" value="TreeGrafter"/>
</dbReference>
<dbReference type="PANTHER" id="PTHR30474">
    <property type="entry name" value="CELL CYCLE PROTEIN"/>
    <property type="match status" value="1"/>
</dbReference>
<keyword evidence="5" id="KW-0328">Glycosyltransferase</keyword>
<dbReference type="InterPro" id="IPR001182">
    <property type="entry name" value="FtsW/RodA"/>
</dbReference>
<protein>
    <recommendedName>
        <fullName evidence="17">Probable peptidoglycan glycosyltransferase FtsW</fullName>
        <ecNumber evidence="19">2.4.99.28</ecNumber>
    </recommendedName>
    <alternativeName>
        <fullName evidence="18">Cell division protein FtsW</fullName>
    </alternativeName>
    <alternativeName>
        <fullName evidence="15">Cell wall polymerase</fullName>
    </alternativeName>
    <alternativeName>
        <fullName evidence="14">Peptidoglycan polymerase</fullName>
    </alternativeName>
</protein>
<dbReference type="InterPro" id="IPR018365">
    <property type="entry name" value="Cell_cycle_FtsW-rel_CS"/>
</dbReference>
<gene>
    <name evidence="24" type="ORF">Gocc_0794</name>
</gene>
<dbReference type="GO" id="GO:0008955">
    <property type="term" value="F:peptidoglycan glycosyltransferase activity"/>
    <property type="evidence" value="ECO:0007669"/>
    <property type="project" value="UniProtKB-EC"/>
</dbReference>
<evidence type="ECO:0000256" key="5">
    <source>
        <dbReference type="ARBA" id="ARBA00022676"/>
    </source>
</evidence>
<feature type="transmembrane region" description="Helical" evidence="23">
    <location>
        <begin position="45"/>
        <end position="63"/>
    </location>
</feature>
<evidence type="ECO:0000256" key="23">
    <source>
        <dbReference type="SAM" id="Phobius"/>
    </source>
</evidence>
<feature type="compositionally biased region" description="Basic residues" evidence="22">
    <location>
        <begin position="401"/>
        <end position="411"/>
    </location>
</feature>
<keyword evidence="10 23" id="KW-1133">Transmembrane helix</keyword>
<evidence type="ECO:0000256" key="7">
    <source>
        <dbReference type="ARBA" id="ARBA00022692"/>
    </source>
</evidence>